<dbReference type="InterPro" id="IPR014719">
    <property type="entry name" value="Ribosomal_bL12_C/ClpS-like"/>
</dbReference>
<gene>
    <name evidence="13" type="ORF">MAM1_0024d02023</name>
</gene>
<dbReference type="PROSITE" id="PS51157">
    <property type="entry name" value="ZF_UBR"/>
    <property type="match status" value="1"/>
</dbReference>
<organism evidence="13">
    <name type="scientific">Mucor ambiguus</name>
    <dbReference type="NCBI Taxonomy" id="91626"/>
    <lineage>
        <taxon>Eukaryota</taxon>
        <taxon>Fungi</taxon>
        <taxon>Fungi incertae sedis</taxon>
        <taxon>Mucoromycota</taxon>
        <taxon>Mucoromycotina</taxon>
        <taxon>Mucoromycetes</taxon>
        <taxon>Mucorales</taxon>
        <taxon>Mucorineae</taxon>
        <taxon>Mucoraceae</taxon>
        <taxon>Mucor</taxon>
    </lineage>
</organism>
<comment type="similarity">
    <text evidence="8 10">Belongs to the E3 ubiquitin-protein ligase UBR1-like family.</text>
</comment>
<feature type="compositionally biased region" description="Basic and acidic residues" evidence="11">
    <location>
        <begin position="510"/>
        <end position="519"/>
    </location>
</feature>
<comment type="catalytic activity">
    <reaction evidence="1 10">
        <text>S-ubiquitinyl-[E2 ubiquitin-conjugating enzyme]-L-cysteine + [acceptor protein]-L-lysine = [E2 ubiquitin-conjugating enzyme]-L-cysteine + N(6)-ubiquitinyl-[acceptor protein]-L-lysine.</text>
        <dbReference type="EC" id="2.3.2.27"/>
    </reaction>
</comment>
<feature type="region of interest" description="Disordered" evidence="11">
    <location>
        <begin position="474"/>
        <end position="599"/>
    </location>
</feature>
<feature type="region of interest" description="Disordered" evidence="11">
    <location>
        <begin position="417"/>
        <end position="440"/>
    </location>
</feature>
<evidence type="ECO:0000256" key="2">
    <source>
        <dbReference type="ARBA" id="ARBA00004906"/>
    </source>
</evidence>
<dbReference type="InterPro" id="IPR003769">
    <property type="entry name" value="ClpS_core"/>
</dbReference>
<dbReference type="Proteomes" id="UP000053815">
    <property type="component" value="Unassembled WGS sequence"/>
</dbReference>
<keyword evidence="7 10" id="KW-0862">Zinc</keyword>
<dbReference type="Gene3D" id="2.10.110.30">
    <property type="match status" value="1"/>
</dbReference>
<dbReference type="Pfam" id="PF02617">
    <property type="entry name" value="ClpS"/>
    <property type="match status" value="1"/>
</dbReference>
<dbReference type="SUPFAM" id="SSF46785">
    <property type="entry name" value="Winged helix' DNA-binding domain"/>
    <property type="match status" value="1"/>
</dbReference>
<dbReference type="UniPathway" id="UPA00143"/>
<feature type="compositionally biased region" description="Polar residues" evidence="11">
    <location>
        <begin position="535"/>
        <end position="551"/>
    </location>
</feature>
<evidence type="ECO:0000256" key="3">
    <source>
        <dbReference type="ARBA" id="ARBA00022679"/>
    </source>
</evidence>
<sequence length="2174" mass="247332">MSQPTATTTSTWDNIGTSPITPAQLKTFLTEAPLMYKSKLHRGAEKQILTNCYRSLWSNDADLMQKYFFKEGLSDSDNLSQLLEKYNLFGSEPDDHIDDQTPDQQNLSKSDDNEPEYWESQRGKQCGHLFKKGESVYRCRNCGLDDTCVMCSKCFHSTNHDGHDVKIWISRGAGGCCDCGDPEAWKIPMVCAIHSPNTDSAIPDTSMHALEPLSSVPPAIMQSVRNTITVVLDYILETFATSPEDVVSVGTVDAIKQDCIDSHEALGLPVDAPNQTYACILWNDEKHSFDNVIDIVVNALGCTKDEAAHAAECVDVYGRHILKESSNIQELIQIAEIVSSINLAVTICSSQKTVREEISGLLLDWLKELTGGRYKFFNNVDGGNCIIRDIICEAFSADWALRPELAVLSTRYRRERMAEDEDDEFDLEGADATMGDDDEDEDMLFGEDMDEINEEDVLLDEDQLDDFFNRLQAEENDHQEEEEEEEEEEEDEDSDDYHDTDGSIALEQDSETHTRHESGPQDMMETDDTVERSNTEASSSSHQVEPTPSQLSRRRQSDAPQQPSTAVSSSNQGRNAEVLKRRRLSNSSQSKAGSFSKTHKPRDILDIDWNLDAWLEYTEKLENEERDITQSLRIPNSNAAAAATATTTTERDMAATRLVNTQLKKEFRRKLRLDYLLQFDLRLWKTARVSIKDLLIGTFISNFQYRPVLGTRFARNYPELVDAFFFKDREPENSVSTLSVQLLTVPTVASMLVKEYKFFGIVCSILENFFLTDHIHMILPEEYSRAQVDCSSRAIGRHRYAYTIFDLRYVMNAEQVKVEIAKNPLYLRHFLDMLYQFQEMDALKRQSDTHVEFESQSWVTAFNMTLQTSKLCRLLAGCFDSNEITMAEASRNLCRSIYRVLKEIAEWKPVLVPRKAGEMVLPETRIVIKSLAEQEFHQVGTMNTGNYEIVKYDITSNPVSFHHPFHWLLSELFENVSLLHQGVLNELGWLGGFKQMVNDAFDSKEHDMFLMVLEYPIRTIALLSQINCGVWVRNGYSIRNQAHSYRDVNVRESTLDCDIYLLQVGLTVCDSNQILLTLMDRFQLMDWFRGKPNKHSHYDSSQIVYMVEDFLNLLITCATEHGYASGTKIEDRVRQSIIQYLGISSMAYSELLKLVPESLSEHESFETQLNTIANFKAPDGLSDKGLYEIKPEYVDEIEPYFWHYTRNQREEAQNALKKRWNQLHPDQKLGDKEEFLLMPHSKRIDVGPFRHLGKFLHSHVLCQIIAYALWESKFHKESKSDTILDEALYLGMLAVTDPNSSASELAAMNVKGKYRADVAIDEANSKHFIDFAESDEYAIQINEIEKTHASLLLILLRCLDDAELAHAHKRLGFIVDKIELHCSAAAKEVISDWKERKSRETKAEMERSGGANVSEYERKKAAAKARQAAIMSQFANAQSKFMEQHADLYKTEEDEDDEEGAKESYQDIPVNSNERASQDDLEIVRKCHFPADNCIVCQEELDDSKLYGMLGLIQQTNIQRLSPLDNKEVLADVLQSSQQANPWAPRPENAEKTPLFSGFPTDAHVAGLDISSCGHLMHSECFDTYQRSVENQFLGEIGGRIFPLSISPKSRFLCPLCKALGNVLVPIVWKGKKEAYPGVMAPSMPYADLRKAIDDAAADLKKSFKQFPGAFDEEPPFVNNDPDLVISDQDKLKHIYNQLIKVMHVTLNPKSERWNLSNSIQNLQDMYAYTIADFEVAQRGTEGTRARDLTVEHTGTFIDDISSTSQTLLKVLGMTNLLIQSLMNSPWAAEDRFTKERLALQALNQFIPNTSTHLIDDMVEADHLKPLLVDDSFKALVRLSFSTDESPAIEIHHLLRSMYLAELTKTIIVIVRSVLDGEKVIKDAHISELLQTLNTEKQQFTGAEGVHQFANYVLGLLKVPQASIDAFFQQVHPGALIAIVRTFVLPFLRKSLMFMVVHHGFIPQNPSDDMEEKSEFDNLLDILRLPALDAVFDLQPFEQDLINGWCQDYVTRESPNISLYLPTQYKMAHLPDRLDRLLDESSKRVCRKCKTVPEHSAICLICGTFVCARCFCCTEDSKGECNTHMKSCGGEIGIFIMIKDCFLLLLHDNGGSIMNAPYLDSHGEADIFFKRGAPQYLNVKRYEQIRQMWLNQSIPAFVRRRMEVAYSVTVWEAF</sequence>
<keyword evidence="4 10" id="KW-0479">Metal-binding</keyword>
<dbReference type="PANTHER" id="PTHR21497">
    <property type="entry name" value="UBIQUITIN LIGASE E3 ALPHA-RELATED"/>
    <property type="match status" value="1"/>
</dbReference>
<dbReference type="InterPro" id="IPR039164">
    <property type="entry name" value="UBR1-like"/>
</dbReference>
<feature type="region of interest" description="Disordered" evidence="11">
    <location>
        <begin position="1450"/>
        <end position="1477"/>
    </location>
</feature>
<dbReference type="Pfam" id="PF22960">
    <property type="entry name" value="WHD_UBR1"/>
    <property type="match status" value="1"/>
</dbReference>
<keyword evidence="6 10" id="KW-0833">Ubl conjugation pathway</keyword>
<feature type="compositionally biased region" description="Basic and acidic residues" evidence="11">
    <location>
        <begin position="1395"/>
        <end position="1407"/>
    </location>
</feature>
<dbReference type="CDD" id="cd19673">
    <property type="entry name" value="UBR-box_UBR3"/>
    <property type="match status" value="1"/>
</dbReference>
<feature type="compositionally biased region" description="Polar residues" evidence="11">
    <location>
        <begin position="585"/>
        <end position="596"/>
    </location>
</feature>
<feature type="compositionally biased region" description="Acidic residues" evidence="11">
    <location>
        <begin position="418"/>
        <end position="440"/>
    </location>
</feature>
<name>A0A0C9M6U8_9FUNG</name>
<evidence type="ECO:0000256" key="10">
    <source>
        <dbReference type="RuleBase" id="RU366018"/>
    </source>
</evidence>
<dbReference type="PANTHER" id="PTHR21497:SF24">
    <property type="entry name" value="E3 UBIQUITIN-PROTEIN LIGASE UBR1"/>
    <property type="match status" value="1"/>
</dbReference>
<evidence type="ECO:0000256" key="6">
    <source>
        <dbReference type="ARBA" id="ARBA00022786"/>
    </source>
</evidence>
<dbReference type="FunFam" id="2.10.110.30:FF:000001">
    <property type="entry name" value="E3 ubiquitin-protein ligase UBR2 isoform 1"/>
    <property type="match status" value="1"/>
</dbReference>
<dbReference type="InterPro" id="IPR003126">
    <property type="entry name" value="Znf_UBR"/>
</dbReference>
<dbReference type="Pfam" id="PF02207">
    <property type="entry name" value="zf-UBR"/>
    <property type="match status" value="1"/>
</dbReference>
<dbReference type="GO" id="GO:0016567">
    <property type="term" value="P:protein ubiquitination"/>
    <property type="evidence" value="ECO:0007669"/>
    <property type="project" value="UniProtKB-UniRule"/>
</dbReference>
<evidence type="ECO:0000259" key="12">
    <source>
        <dbReference type="PROSITE" id="PS51157"/>
    </source>
</evidence>
<keyword evidence="5 10" id="KW-0863">Zinc-finger</keyword>
<feature type="compositionally biased region" description="Acidic residues" evidence="11">
    <location>
        <begin position="477"/>
        <end position="498"/>
    </location>
</feature>
<evidence type="ECO:0000256" key="1">
    <source>
        <dbReference type="ARBA" id="ARBA00000900"/>
    </source>
</evidence>
<feature type="zinc finger region" description="UBR-type" evidence="9">
    <location>
        <begin position="124"/>
        <end position="196"/>
    </location>
</feature>
<evidence type="ECO:0000313" key="13">
    <source>
        <dbReference type="EMBL" id="GAN02579.1"/>
    </source>
</evidence>
<dbReference type="SMART" id="SM00396">
    <property type="entry name" value="ZnF_UBR1"/>
    <property type="match status" value="1"/>
</dbReference>
<dbReference type="OrthoDB" id="26387at2759"/>
<keyword evidence="14" id="KW-1185">Reference proteome</keyword>
<dbReference type="GO" id="GO:0005737">
    <property type="term" value="C:cytoplasm"/>
    <property type="evidence" value="ECO:0007669"/>
    <property type="project" value="TreeGrafter"/>
</dbReference>
<dbReference type="EMBL" id="DF836313">
    <property type="protein sequence ID" value="GAN02579.1"/>
    <property type="molecule type" value="Genomic_DNA"/>
</dbReference>
<evidence type="ECO:0000256" key="9">
    <source>
        <dbReference type="PROSITE-ProRule" id="PRU00508"/>
    </source>
</evidence>
<feature type="region of interest" description="Disordered" evidence="11">
    <location>
        <begin position="1395"/>
        <end position="1416"/>
    </location>
</feature>
<dbReference type="InterPro" id="IPR042065">
    <property type="entry name" value="E3_ELL-like"/>
</dbReference>
<evidence type="ECO:0000256" key="7">
    <source>
        <dbReference type="ARBA" id="ARBA00022833"/>
    </source>
</evidence>
<feature type="domain" description="UBR-type" evidence="12">
    <location>
        <begin position="124"/>
        <end position="196"/>
    </location>
</feature>
<dbReference type="Pfam" id="PF18995">
    <property type="entry name" value="PRT6_C"/>
    <property type="match status" value="1"/>
</dbReference>
<comment type="function">
    <text evidence="10">Ubiquitin ligase protein which is a component of the N-end rule pathway. Recognizes and binds to proteins bearing specific N-terminal residues that are destabilizing according to the N-end rule, leading to their ubiquitination and subsequent degradation.</text>
</comment>
<dbReference type="InterPro" id="IPR055194">
    <property type="entry name" value="UBR1-like_WH"/>
</dbReference>
<evidence type="ECO:0000256" key="11">
    <source>
        <dbReference type="SAM" id="MobiDB-lite"/>
    </source>
</evidence>
<dbReference type="SUPFAM" id="SSF54736">
    <property type="entry name" value="ClpS-like"/>
    <property type="match status" value="1"/>
</dbReference>
<evidence type="ECO:0000256" key="5">
    <source>
        <dbReference type="ARBA" id="ARBA00022771"/>
    </source>
</evidence>
<comment type="pathway">
    <text evidence="2 10">Protein modification; protein ubiquitination.</text>
</comment>
<protein>
    <recommendedName>
        <fullName evidence="10">E3 ubiquitin-protein ligase</fullName>
        <ecNumber evidence="10">2.3.2.27</ecNumber>
    </recommendedName>
</protein>
<dbReference type="Gene3D" id="1.10.10.2670">
    <property type="entry name" value="E3 ubiquitin-protein ligase"/>
    <property type="match status" value="1"/>
</dbReference>
<evidence type="ECO:0000256" key="8">
    <source>
        <dbReference type="ARBA" id="ARBA00046341"/>
    </source>
</evidence>
<evidence type="ECO:0000313" key="14">
    <source>
        <dbReference type="Proteomes" id="UP000053815"/>
    </source>
</evidence>
<reference evidence="13" key="1">
    <citation type="submission" date="2014-09" db="EMBL/GenBank/DDBJ databases">
        <title>Draft genome sequence of an oleaginous Mucoromycotina fungus Mucor ambiguus NBRC6742.</title>
        <authorList>
            <person name="Takeda I."/>
            <person name="Yamane N."/>
            <person name="Morita T."/>
            <person name="Tamano K."/>
            <person name="Machida M."/>
            <person name="Baker S."/>
            <person name="Koike H."/>
        </authorList>
    </citation>
    <scope>NUCLEOTIDE SEQUENCE</scope>
    <source>
        <strain evidence="13">NBRC 6742</strain>
    </source>
</reference>
<dbReference type="GO" id="GO:0000151">
    <property type="term" value="C:ubiquitin ligase complex"/>
    <property type="evidence" value="ECO:0007669"/>
    <property type="project" value="TreeGrafter"/>
</dbReference>
<dbReference type="GO" id="GO:0008270">
    <property type="term" value="F:zinc ion binding"/>
    <property type="evidence" value="ECO:0007669"/>
    <property type="project" value="UniProtKB-UniRule"/>
</dbReference>
<dbReference type="InterPro" id="IPR036390">
    <property type="entry name" value="WH_DNA-bd_sf"/>
</dbReference>
<dbReference type="EC" id="2.3.2.27" evidence="10"/>
<feature type="compositionally biased region" description="Polar residues" evidence="11">
    <location>
        <begin position="558"/>
        <end position="574"/>
    </location>
</feature>
<dbReference type="STRING" id="91626.A0A0C9M6U8"/>
<dbReference type="GO" id="GO:0061630">
    <property type="term" value="F:ubiquitin protein ligase activity"/>
    <property type="evidence" value="ECO:0007669"/>
    <property type="project" value="UniProtKB-UniRule"/>
</dbReference>
<keyword evidence="3 10" id="KW-0808">Transferase</keyword>
<dbReference type="Gene3D" id="3.30.1390.10">
    <property type="match status" value="1"/>
</dbReference>
<evidence type="ECO:0000256" key="4">
    <source>
        <dbReference type="ARBA" id="ARBA00022723"/>
    </source>
</evidence>
<accession>A0A0C9M6U8</accession>
<feature type="region of interest" description="Disordered" evidence="11">
    <location>
        <begin position="92"/>
        <end position="118"/>
    </location>
</feature>
<dbReference type="CDD" id="cd16482">
    <property type="entry name" value="RING-H2_UBR1-like"/>
    <property type="match status" value="1"/>
</dbReference>
<proteinExistence type="inferred from homology"/>
<dbReference type="InterPro" id="IPR044046">
    <property type="entry name" value="E3_ligase_UBR-like_C"/>
</dbReference>
<dbReference type="GO" id="GO:0071596">
    <property type="term" value="P:ubiquitin-dependent protein catabolic process via the N-end rule pathway"/>
    <property type="evidence" value="ECO:0007669"/>
    <property type="project" value="UniProtKB-UniRule"/>
</dbReference>